<organism evidence="1 2">
    <name type="scientific">Actinomadura madurae</name>
    <dbReference type="NCBI Taxonomy" id="1993"/>
    <lineage>
        <taxon>Bacteria</taxon>
        <taxon>Bacillati</taxon>
        <taxon>Actinomycetota</taxon>
        <taxon>Actinomycetes</taxon>
        <taxon>Streptosporangiales</taxon>
        <taxon>Thermomonosporaceae</taxon>
        <taxon>Actinomadura</taxon>
    </lineage>
</organism>
<keyword evidence="2" id="KW-1185">Reference proteome</keyword>
<dbReference type="InterPro" id="IPR000415">
    <property type="entry name" value="Nitroreductase-like"/>
</dbReference>
<evidence type="ECO:0008006" key="3">
    <source>
        <dbReference type="Google" id="ProtNLM"/>
    </source>
</evidence>
<dbReference type="GO" id="GO:0016491">
    <property type="term" value="F:oxidoreductase activity"/>
    <property type="evidence" value="ECO:0007669"/>
    <property type="project" value="InterPro"/>
</dbReference>
<name>A0A1I5Y298_9ACTN</name>
<proteinExistence type="predicted"/>
<dbReference type="eggNOG" id="COG0778">
    <property type="taxonomic scope" value="Bacteria"/>
</dbReference>
<dbReference type="InParanoid" id="A0A1I5Y298"/>
<dbReference type="AlphaFoldDB" id="A0A1I5Y298"/>
<gene>
    <name evidence="1" type="ORF">SAMN04489713_12934</name>
</gene>
<accession>A0A1I5Y298</accession>
<dbReference type="EMBL" id="FOVH01000029">
    <property type="protein sequence ID" value="SFQ38097.1"/>
    <property type="molecule type" value="Genomic_DNA"/>
</dbReference>
<dbReference type="Gene3D" id="3.40.109.10">
    <property type="entry name" value="NADH Oxidase"/>
    <property type="match status" value="2"/>
</dbReference>
<dbReference type="Proteomes" id="UP000183413">
    <property type="component" value="Unassembled WGS sequence"/>
</dbReference>
<sequence>MTGTLAPAFADALSAALDIAALSPSSHNCQPWGLARMASPPARAAVSAALGAAPEAGGEFLVLAADRERRLGALPAHALEMELSCGLYWRFLERALAAQGWTRVRSQVFPREAPPSGLGLPRTWEPLCAAEFRRDGEPDGALGALARLARHRHTNRAPFRPDSVEPEVLASLARHRGDGDALPVAVRHLRSWPERSRFAGFVAGHGGRDFAHGGAWRETHSFIRWSAGAASARGDGFTLEHLFGPLPAHDRWARRLALAPAVMAALSRIGYPRFLAGRLAAVVRRSPVIVLMGLPVADPELPDVLSAAGALADYWLDATGAGLVLHPISIVIQHDDLRLALQRRFCLPGRVFFAARLGHPAAAFPASPRRPAAVACRAL</sequence>
<evidence type="ECO:0000313" key="1">
    <source>
        <dbReference type="EMBL" id="SFQ38097.1"/>
    </source>
</evidence>
<dbReference type="SUPFAM" id="SSF55469">
    <property type="entry name" value="FMN-dependent nitroreductase-like"/>
    <property type="match status" value="1"/>
</dbReference>
<protein>
    <recommendedName>
        <fullName evidence="3">RedV protein</fullName>
    </recommendedName>
</protein>
<dbReference type="RefSeq" id="WP_075024810.1">
    <property type="nucleotide sequence ID" value="NZ_FOVH01000029.1"/>
</dbReference>
<dbReference type="STRING" id="1993.SAMN04489713_12934"/>
<evidence type="ECO:0000313" key="2">
    <source>
        <dbReference type="Proteomes" id="UP000183413"/>
    </source>
</evidence>
<reference evidence="1 2" key="1">
    <citation type="submission" date="2016-10" db="EMBL/GenBank/DDBJ databases">
        <authorList>
            <person name="de Groot N.N."/>
        </authorList>
    </citation>
    <scope>NUCLEOTIDE SEQUENCE [LARGE SCALE GENOMIC DNA]</scope>
    <source>
        <strain evidence="1 2">DSM 43067</strain>
    </source>
</reference>